<dbReference type="EMBL" id="SLUO01000003">
    <property type="protein sequence ID" value="TCL60116.1"/>
    <property type="molecule type" value="Genomic_DNA"/>
</dbReference>
<dbReference type="Pfam" id="PF01676">
    <property type="entry name" value="Metalloenzyme"/>
    <property type="match status" value="1"/>
</dbReference>
<dbReference type="InterPro" id="IPR010045">
    <property type="entry name" value="DeoB"/>
</dbReference>
<evidence type="ECO:0000256" key="4">
    <source>
        <dbReference type="ARBA" id="ARBA00023235"/>
    </source>
</evidence>
<evidence type="ECO:0000313" key="7">
    <source>
        <dbReference type="Proteomes" id="UP000295718"/>
    </source>
</evidence>
<evidence type="ECO:0000256" key="3">
    <source>
        <dbReference type="ARBA" id="ARBA00023211"/>
    </source>
</evidence>
<dbReference type="PANTHER" id="PTHR21110">
    <property type="entry name" value="PHOSPHOPENTOMUTASE"/>
    <property type="match status" value="1"/>
</dbReference>
<comment type="similarity">
    <text evidence="1">Belongs to the phosphopentomutase family.</text>
</comment>
<dbReference type="PIRSF" id="PIRSF001491">
    <property type="entry name" value="Ppentomutase"/>
    <property type="match status" value="1"/>
</dbReference>
<proteinExistence type="inferred from homology"/>
<dbReference type="InterPro" id="IPR017850">
    <property type="entry name" value="Alkaline_phosphatase_core_sf"/>
</dbReference>
<dbReference type="InterPro" id="IPR006124">
    <property type="entry name" value="Metalloenzyme"/>
</dbReference>
<evidence type="ECO:0000313" key="6">
    <source>
        <dbReference type="EMBL" id="TCL60116.1"/>
    </source>
</evidence>
<organism evidence="6 7">
    <name type="scientific">Kineothrix alysoides</name>
    <dbReference type="NCBI Taxonomy" id="1469948"/>
    <lineage>
        <taxon>Bacteria</taxon>
        <taxon>Bacillati</taxon>
        <taxon>Bacillota</taxon>
        <taxon>Clostridia</taxon>
        <taxon>Lachnospirales</taxon>
        <taxon>Lachnospiraceae</taxon>
        <taxon>Kineothrix</taxon>
    </lineage>
</organism>
<comment type="caution">
    <text evidence="6">The sequence shown here is derived from an EMBL/GenBank/DDBJ whole genome shotgun (WGS) entry which is preliminary data.</text>
</comment>
<dbReference type="GO" id="GO:0000287">
    <property type="term" value="F:magnesium ion binding"/>
    <property type="evidence" value="ECO:0007669"/>
    <property type="project" value="InterPro"/>
</dbReference>
<feature type="domain" description="Metalloenzyme" evidence="5">
    <location>
        <begin position="3"/>
        <end position="386"/>
    </location>
</feature>
<reference evidence="6 7" key="1">
    <citation type="submission" date="2019-03" db="EMBL/GenBank/DDBJ databases">
        <title>Genomic Encyclopedia of Type Strains, Phase IV (KMG-IV): sequencing the most valuable type-strain genomes for metagenomic binning, comparative biology and taxonomic classification.</title>
        <authorList>
            <person name="Goeker M."/>
        </authorList>
    </citation>
    <scope>NUCLEOTIDE SEQUENCE [LARGE SCALE GENOMIC DNA]</scope>
    <source>
        <strain evidence="6 7">DSM 100556</strain>
    </source>
</reference>
<dbReference type="OrthoDB" id="9769930at2"/>
<dbReference type="GO" id="GO:0009117">
    <property type="term" value="P:nucleotide metabolic process"/>
    <property type="evidence" value="ECO:0007669"/>
    <property type="project" value="InterPro"/>
</dbReference>
<dbReference type="AlphaFoldDB" id="A0A4R1R3S9"/>
<keyword evidence="7" id="KW-1185">Reference proteome</keyword>
<accession>A0A4R1R3S9</accession>
<dbReference type="Proteomes" id="UP000295718">
    <property type="component" value="Unassembled WGS sequence"/>
</dbReference>
<dbReference type="GO" id="GO:0043094">
    <property type="term" value="P:metabolic compound salvage"/>
    <property type="evidence" value="ECO:0007669"/>
    <property type="project" value="InterPro"/>
</dbReference>
<keyword evidence="4" id="KW-0413">Isomerase</keyword>
<evidence type="ECO:0000256" key="2">
    <source>
        <dbReference type="ARBA" id="ARBA00022723"/>
    </source>
</evidence>
<keyword evidence="3" id="KW-0464">Manganese</keyword>
<dbReference type="PANTHER" id="PTHR21110:SF0">
    <property type="entry name" value="PHOSPHOPENTOMUTASE"/>
    <property type="match status" value="1"/>
</dbReference>
<dbReference type="SUPFAM" id="SSF53649">
    <property type="entry name" value="Alkaline phosphatase-like"/>
    <property type="match status" value="1"/>
</dbReference>
<dbReference type="GO" id="GO:0005829">
    <property type="term" value="C:cytosol"/>
    <property type="evidence" value="ECO:0007669"/>
    <property type="project" value="TreeGrafter"/>
</dbReference>
<evidence type="ECO:0000259" key="5">
    <source>
        <dbReference type="Pfam" id="PF01676"/>
    </source>
</evidence>
<dbReference type="Gene3D" id="3.40.720.10">
    <property type="entry name" value="Alkaline Phosphatase, subunit A"/>
    <property type="match status" value="1"/>
</dbReference>
<evidence type="ECO:0000256" key="1">
    <source>
        <dbReference type="ARBA" id="ARBA00010373"/>
    </source>
</evidence>
<name>A0A4R1R3S9_9FIRM</name>
<dbReference type="STRING" id="1469948.GCA_000732725_00752"/>
<dbReference type="NCBIfam" id="NF009049">
    <property type="entry name" value="PRK12383.1"/>
    <property type="match status" value="1"/>
</dbReference>
<keyword evidence="2" id="KW-0479">Metal-binding</keyword>
<dbReference type="GO" id="GO:0008973">
    <property type="term" value="F:phosphopentomutase activity"/>
    <property type="evidence" value="ECO:0007669"/>
    <property type="project" value="InterPro"/>
</dbReference>
<gene>
    <name evidence="6" type="ORF">EDD76_103309</name>
</gene>
<dbReference type="InterPro" id="IPR024052">
    <property type="entry name" value="Phosphopentomutase_DeoB_cap_sf"/>
</dbReference>
<dbReference type="RefSeq" id="WP_031389509.1">
    <property type="nucleotide sequence ID" value="NZ_JPNB01000001.1"/>
</dbReference>
<protein>
    <submittedName>
        <fullName evidence="6">Phosphopentomutase</fullName>
    </submittedName>
</protein>
<dbReference type="CDD" id="cd16009">
    <property type="entry name" value="PPM"/>
    <property type="match status" value="1"/>
</dbReference>
<sequence length="399" mass="44080">MGRFIIIVLDGFGIGQTDDVLEVRPSDNGANTLKSILSKFPDLKLRNLEKLGLMNAYGESSECMHMQKDVTYGKASLMHYGADTFFGHQEIMGTLPQKPFAEPFGNKINIIKDKLIHSGYMVETIRVNKQSYLMINDCVTAADNMECDSGQAFNVTASLDYISFDEVVKIGKLVRSIATVPRVIAFGGRDITKRQLMESAVEKGCFVGIDAPKSGVYDNDYHCIHLGYGVDPKLQIQTILSDAHIPVFMVGKAADVIQNKKGTSISLVPTDQVLEQTLNIVKQNKNMFVCANVQETDLSGHSQDVQRYKEVLLMADKGIGEIRNNLEKEDVMIVMADHGNDPLIGHSKHTREKVPLLIYSPNKTGFIGERKSLSDVAATAAKYFKVPSPQNGKAILDIF</sequence>
<dbReference type="Gene3D" id="3.30.70.1250">
    <property type="entry name" value="Phosphopentomutase"/>
    <property type="match status" value="1"/>
</dbReference>